<keyword evidence="3" id="KW-0862">Zinc</keyword>
<name>A0A546XJB4_AGRTU</name>
<dbReference type="InterPro" id="IPR011057">
    <property type="entry name" value="Mss4-like_sf"/>
</dbReference>
<evidence type="ECO:0000256" key="2">
    <source>
        <dbReference type="ARBA" id="ARBA00022723"/>
    </source>
</evidence>
<dbReference type="PANTHER" id="PTHR33337">
    <property type="entry name" value="GFA DOMAIN-CONTAINING PROTEIN"/>
    <property type="match status" value="1"/>
</dbReference>
<dbReference type="EMBL" id="SGOE01000011">
    <property type="protein sequence ID" value="TRB00844.1"/>
    <property type="molecule type" value="Genomic_DNA"/>
</dbReference>
<dbReference type="Pfam" id="PF04828">
    <property type="entry name" value="GFA"/>
    <property type="match status" value="1"/>
</dbReference>
<comment type="similarity">
    <text evidence="1">Belongs to the Gfa family.</text>
</comment>
<dbReference type="SUPFAM" id="SSF51316">
    <property type="entry name" value="Mss4-like"/>
    <property type="match status" value="1"/>
</dbReference>
<evidence type="ECO:0000313" key="6">
    <source>
        <dbReference type="EMBL" id="TRB00844.1"/>
    </source>
</evidence>
<dbReference type="AlphaFoldDB" id="A0A546XJB4"/>
<dbReference type="GO" id="GO:0016846">
    <property type="term" value="F:carbon-sulfur lyase activity"/>
    <property type="evidence" value="ECO:0007669"/>
    <property type="project" value="InterPro"/>
</dbReference>
<proteinExistence type="inferred from homology"/>
<feature type="domain" description="CENP-V/GFA" evidence="5">
    <location>
        <begin position="2"/>
        <end position="112"/>
    </location>
</feature>
<dbReference type="Proteomes" id="UP000317023">
    <property type="component" value="Unassembled WGS sequence"/>
</dbReference>
<dbReference type="RefSeq" id="WP_142859809.1">
    <property type="nucleotide sequence ID" value="NZ_SGOE01000011.1"/>
</dbReference>
<dbReference type="InterPro" id="IPR006913">
    <property type="entry name" value="CENP-V/GFA"/>
</dbReference>
<keyword evidence="4" id="KW-0456">Lyase</keyword>
<accession>A0A546XJB4</accession>
<evidence type="ECO:0000256" key="4">
    <source>
        <dbReference type="ARBA" id="ARBA00023239"/>
    </source>
</evidence>
<evidence type="ECO:0000256" key="3">
    <source>
        <dbReference type="ARBA" id="ARBA00022833"/>
    </source>
</evidence>
<organism evidence="6 7">
    <name type="scientific">Agrobacterium tumefaciens</name>
    <dbReference type="NCBI Taxonomy" id="358"/>
    <lineage>
        <taxon>Bacteria</taxon>
        <taxon>Pseudomonadati</taxon>
        <taxon>Pseudomonadota</taxon>
        <taxon>Alphaproteobacteria</taxon>
        <taxon>Hyphomicrobiales</taxon>
        <taxon>Rhizobiaceae</taxon>
        <taxon>Rhizobium/Agrobacterium group</taxon>
        <taxon>Agrobacterium</taxon>
        <taxon>Agrobacterium tumefaciens complex</taxon>
    </lineage>
</organism>
<evidence type="ECO:0000313" key="7">
    <source>
        <dbReference type="Proteomes" id="UP000317023"/>
    </source>
</evidence>
<keyword evidence="2" id="KW-0479">Metal-binding</keyword>
<evidence type="ECO:0000259" key="5">
    <source>
        <dbReference type="PROSITE" id="PS51891"/>
    </source>
</evidence>
<dbReference type="Gene3D" id="3.90.1590.10">
    <property type="entry name" value="glutathione-dependent formaldehyde- activating enzyme (gfa)"/>
    <property type="match status" value="1"/>
</dbReference>
<dbReference type="GO" id="GO:0046872">
    <property type="term" value="F:metal ion binding"/>
    <property type="evidence" value="ECO:0007669"/>
    <property type="project" value="UniProtKB-KW"/>
</dbReference>
<reference evidence="6 7" key="1">
    <citation type="journal article" date="2019" name="Appl. Microbiol. Biotechnol.">
        <title>Differential efficiency of wild type rhizogenic strains for rol gene transformation of plants.</title>
        <authorList>
            <person name="Desmet S."/>
            <person name="De Keyser E."/>
            <person name="Van Vaerenbergh J."/>
            <person name="Baeyen S."/>
            <person name="Van Huylenbroeck J."/>
            <person name="Geelen D."/>
            <person name="Dhooghe E."/>
        </authorList>
    </citation>
    <scope>NUCLEOTIDE SEQUENCE [LARGE SCALE GENOMIC DNA]</scope>
    <source>
        <strain evidence="6 7">MAFF210266</strain>
    </source>
</reference>
<dbReference type="PROSITE" id="PS51891">
    <property type="entry name" value="CENP_V_GFA"/>
    <property type="match status" value="1"/>
</dbReference>
<sequence>MHDAECACGALKLKVGEPPKLTALCHCLACQRRTGAPFSANAFYSIDSVEISGASTEFVRTAESGRKVRMHFCPTCGSTVYWQADASPDWIGVAVGSFADLSFEPPALSVFEQSKHKWVRLDDAMEHFRGLPVDKD</sequence>
<gene>
    <name evidence="6" type="ORF">EXN61_25240</name>
</gene>
<evidence type="ECO:0000256" key="1">
    <source>
        <dbReference type="ARBA" id="ARBA00005495"/>
    </source>
</evidence>
<dbReference type="PANTHER" id="PTHR33337:SF40">
    <property type="entry name" value="CENP-V_GFA DOMAIN-CONTAINING PROTEIN-RELATED"/>
    <property type="match status" value="1"/>
</dbReference>
<protein>
    <submittedName>
        <fullName evidence="6">GFA family protein</fullName>
    </submittedName>
</protein>
<comment type="caution">
    <text evidence="6">The sequence shown here is derived from an EMBL/GenBank/DDBJ whole genome shotgun (WGS) entry which is preliminary data.</text>
</comment>